<dbReference type="AlphaFoldDB" id="A0A1I1TJP7"/>
<dbReference type="PANTHER" id="PTHR46663:SF4">
    <property type="entry name" value="DIGUANYLATE CYCLASE DGCT-RELATED"/>
    <property type="match status" value="1"/>
</dbReference>
<dbReference type="InterPro" id="IPR029787">
    <property type="entry name" value="Nucleotide_cyclase"/>
</dbReference>
<evidence type="ECO:0000256" key="1">
    <source>
        <dbReference type="ARBA" id="ARBA00001946"/>
    </source>
</evidence>
<dbReference type="PROSITE" id="PS50887">
    <property type="entry name" value="GGDEF"/>
    <property type="match status" value="1"/>
</dbReference>
<dbReference type="PANTHER" id="PTHR46663">
    <property type="entry name" value="DIGUANYLATE CYCLASE DGCT-RELATED"/>
    <property type="match status" value="1"/>
</dbReference>
<feature type="domain" description="PAC" evidence="3">
    <location>
        <begin position="233"/>
        <end position="287"/>
    </location>
</feature>
<evidence type="ECO:0000313" key="6">
    <source>
        <dbReference type="Proteomes" id="UP000198611"/>
    </source>
</evidence>
<accession>A0A1I1TJP7</accession>
<dbReference type="PROSITE" id="PS50112">
    <property type="entry name" value="PAS"/>
    <property type="match status" value="2"/>
</dbReference>
<dbReference type="Gene3D" id="3.30.450.20">
    <property type="entry name" value="PAS domain"/>
    <property type="match status" value="2"/>
</dbReference>
<dbReference type="GO" id="GO:0003824">
    <property type="term" value="F:catalytic activity"/>
    <property type="evidence" value="ECO:0007669"/>
    <property type="project" value="UniProtKB-ARBA"/>
</dbReference>
<dbReference type="SUPFAM" id="SSF55073">
    <property type="entry name" value="Nucleotide cyclase"/>
    <property type="match status" value="1"/>
</dbReference>
<dbReference type="InterPro" id="IPR000014">
    <property type="entry name" value="PAS"/>
</dbReference>
<organism evidence="5 6">
    <name type="scientific">Thiohalospira halophila DSM 15071</name>
    <dbReference type="NCBI Taxonomy" id="1123397"/>
    <lineage>
        <taxon>Bacteria</taxon>
        <taxon>Pseudomonadati</taxon>
        <taxon>Pseudomonadota</taxon>
        <taxon>Gammaproteobacteria</taxon>
        <taxon>Thiohalospirales</taxon>
        <taxon>Thiohalospiraceae</taxon>
        <taxon>Thiohalospira</taxon>
    </lineage>
</organism>
<dbReference type="InterPro" id="IPR000160">
    <property type="entry name" value="GGDEF_dom"/>
</dbReference>
<dbReference type="NCBIfam" id="TIGR00229">
    <property type="entry name" value="sensory_box"/>
    <property type="match status" value="2"/>
</dbReference>
<dbReference type="Gene3D" id="3.30.70.270">
    <property type="match status" value="1"/>
</dbReference>
<dbReference type="FunFam" id="3.30.70.270:FF:000001">
    <property type="entry name" value="Diguanylate cyclase domain protein"/>
    <property type="match status" value="1"/>
</dbReference>
<sequence>MAFAYNNPGPVGSCYAQGEIMELDPDHPLHDREMAGLLTVALEQTFLGVVITDAELQAPGPRILWANRRLLEMTGYTMAELRGSSPRILQGPETEPAVIQELRRALAAGESFQGETVNYRKDGIPYTVEWTISPVHTDDSGKPAYYVSFQNETTEKWQERRQRQQLSTALEQTADSVMITEPDGTIRYVNRAFENYTGYGRDEAIGRQPSLMKSGEHDAEFYRELWETIQAGQPFRATFTNRKRNGELFFEETTITPVQDETGRIRAYVSSGKDVTERVEMERQLREMAVTDPLTGLANRLRFEQTLEAELERSLRYDNPLSLVMFDIDHFKAVNDTHGHEAGDDVLRTLADCVNNQLRRSDALARWGGEEFLVLAPQVGAAEAAALAEKLRAAVAAQDFGLSDPVTASFGVAERAPGDTPKRLIRRADDALYAAKETGRNRVEVADGQVR</sequence>
<dbReference type="InterPro" id="IPR043128">
    <property type="entry name" value="Rev_trsase/Diguanyl_cyclase"/>
</dbReference>
<dbReference type="Proteomes" id="UP000198611">
    <property type="component" value="Unassembled WGS sequence"/>
</dbReference>
<dbReference type="SMART" id="SM00267">
    <property type="entry name" value="GGDEF"/>
    <property type="match status" value="1"/>
</dbReference>
<evidence type="ECO:0000259" key="2">
    <source>
        <dbReference type="PROSITE" id="PS50112"/>
    </source>
</evidence>
<evidence type="ECO:0000259" key="4">
    <source>
        <dbReference type="PROSITE" id="PS50887"/>
    </source>
</evidence>
<dbReference type="Pfam" id="PF00990">
    <property type="entry name" value="GGDEF"/>
    <property type="match status" value="1"/>
</dbReference>
<feature type="domain" description="PAS" evidence="2">
    <location>
        <begin position="162"/>
        <end position="208"/>
    </location>
</feature>
<protein>
    <submittedName>
        <fullName evidence="5">PAS domain S-box-containing protein/diguanylate cyclase (GGDEF) domain-containing protein</fullName>
    </submittedName>
</protein>
<dbReference type="InterPro" id="IPR000700">
    <property type="entry name" value="PAS-assoc_C"/>
</dbReference>
<dbReference type="CDD" id="cd00130">
    <property type="entry name" value="PAS"/>
    <property type="match status" value="2"/>
</dbReference>
<dbReference type="InterPro" id="IPR001610">
    <property type="entry name" value="PAC"/>
</dbReference>
<evidence type="ECO:0000259" key="3">
    <source>
        <dbReference type="PROSITE" id="PS50113"/>
    </source>
</evidence>
<evidence type="ECO:0000313" key="5">
    <source>
        <dbReference type="EMBL" id="SFD58767.1"/>
    </source>
</evidence>
<dbReference type="InterPro" id="IPR035965">
    <property type="entry name" value="PAS-like_dom_sf"/>
</dbReference>
<dbReference type="PROSITE" id="PS50113">
    <property type="entry name" value="PAC"/>
    <property type="match status" value="1"/>
</dbReference>
<dbReference type="CDD" id="cd01949">
    <property type="entry name" value="GGDEF"/>
    <property type="match status" value="1"/>
</dbReference>
<dbReference type="InterPro" id="IPR052163">
    <property type="entry name" value="DGC-Regulatory_Protein"/>
</dbReference>
<dbReference type="EMBL" id="FOMJ01000006">
    <property type="protein sequence ID" value="SFD58767.1"/>
    <property type="molecule type" value="Genomic_DNA"/>
</dbReference>
<feature type="domain" description="PAS" evidence="2">
    <location>
        <begin position="34"/>
        <end position="109"/>
    </location>
</feature>
<gene>
    <name evidence="5" type="ORF">SAMN05660831_01915</name>
</gene>
<dbReference type="SUPFAM" id="SSF55785">
    <property type="entry name" value="PYP-like sensor domain (PAS domain)"/>
    <property type="match status" value="2"/>
</dbReference>
<dbReference type="STRING" id="1123397.SAMN05660831_01915"/>
<keyword evidence="6" id="KW-1185">Reference proteome</keyword>
<feature type="domain" description="GGDEF" evidence="4">
    <location>
        <begin position="319"/>
        <end position="448"/>
    </location>
</feature>
<comment type="cofactor">
    <cofactor evidence="1">
        <name>Mg(2+)</name>
        <dbReference type="ChEBI" id="CHEBI:18420"/>
    </cofactor>
</comment>
<dbReference type="SMART" id="SM00091">
    <property type="entry name" value="PAS"/>
    <property type="match status" value="2"/>
</dbReference>
<reference evidence="5 6" key="1">
    <citation type="submission" date="2016-10" db="EMBL/GenBank/DDBJ databases">
        <authorList>
            <person name="de Groot N.N."/>
        </authorList>
    </citation>
    <scope>NUCLEOTIDE SEQUENCE [LARGE SCALE GENOMIC DNA]</scope>
    <source>
        <strain evidence="5 6">HL3</strain>
    </source>
</reference>
<proteinExistence type="predicted"/>
<dbReference type="SMART" id="SM00086">
    <property type="entry name" value="PAC"/>
    <property type="match status" value="2"/>
</dbReference>
<name>A0A1I1TJP7_9GAMM</name>
<dbReference type="Pfam" id="PF13426">
    <property type="entry name" value="PAS_9"/>
    <property type="match status" value="2"/>
</dbReference>
<dbReference type="NCBIfam" id="TIGR00254">
    <property type="entry name" value="GGDEF"/>
    <property type="match status" value="1"/>
</dbReference>